<comment type="caution">
    <text evidence="2">The sequence shown here is derived from an EMBL/GenBank/DDBJ whole genome shotgun (WGS) entry which is preliminary data.</text>
</comment>
<keyword evidence="3" id="KW-1185">Reference proteome</keyword>
<dbReference type="InterPro" id="IPR013584">
    <property type="entry name" value="RAP"/>
</dbReference>
<dbReference type="EMBL" id="PGGS01000009">
    <property type="protein sequence ID" value="PNH12398.1"/>
    <property type="molecule type" value="Genomic_DNA"/>
</dbReference>
<sequence>MAQEQQPRDDDPQQAELLHRTLDVLAGAYLPFVPTLRGAKHCVIPLWACAKAGYWAGGGLAAALLLRLGRDGGALMRGANGQDHGNVWWSLSEAPHGALTPVQTEEVLRAGADSLLRMGPGEIGEQTCSNALLACARLRRSPTDLLHHLAACLAAPAASRQHLANSLYALGELREDCGHIPRPADLERLAAGVVRRLDGGDEGAGSSGGEGGGDRFIPQHLSNMLLGCTKLDLTDPDLLRPLAAAAGHAAERMGAQELANSLYALARLGCTGPAYEAAVLRLTAAVQQRLRHQPDTFAPQGLANMLYALVELRRERPAAAPVAALAAECRRRGFAGFRPQELSNSAWALGKMGHDGDQGWFAAAVAAALRPDVIRGFNPQDWSNIWYVLALVRHRPDPAFLESTVAASNVLRARANGQACANLLWALATLGLPYEPRLVGALVERLGELLQEGEVNAQILASSLWALAVMGPGVLFHHRRTAEALLREVVRRWDRAGALAFQDGSSAGAASAVAYLTQLWQVQQELAHAGGCGDLAGIMAAGGGDGSQGSLLGEMQRAATWGMEAAHTTSQLQQQVVSALGRLQRRLAAEQQPSGSSPILSVSEEEQVEGVSGLVDMVVELAGGRRVAVEVDGPWHFMANDPHMRAPGGATQLRDRQLARLFGAGNVVSVPYWEWEVHGAGGREEGYLLRLLGLQVDGL</sequence>
<evidence type="ECO:0000313" key="3">
    <source>
        <dbReference type="Proteomes" id="UP000236333"/>
    </source>
</evidence>
<reference evidence="2 3" key="1">
    <citation type="journal article" date="2017" name="Mol. Biol. Evol.">
        <title>The 4-celled Tetrabaena socialis nuclear genome reveals the essential components for genetic control of cell number at the origin of multicellularity in the volvocine lineage.</title>
        <authorList>
            <person name="Featherston J."/>
            <person name="Arakaki Y."/>
            <person name="Hanschen E.R."/>
            <person name="Ferris P.J."/>
            <person name="Michod R.E."/>
            <person name="Olson B.J.S.C."/>
            <person name="Nozaki H."/>
            <person name="Durand P.M."/>
        </authorList>
    </citation>
    <scope>NUCLEOTIDE SEQUENCE [LARGE SCALE GENOMIC DNA]</scope>
    <source>
        <strain evidence="2 3">NIES-571</strain>
    </source>
</reference>
<dbReference type="GO" id="GO:0003723">
    <property type="term" value="F:RNA binding"/>
    <property type="evidence" value="ECO:0007669"/>
    <property type="project" value="TreeGrafter"/>
</dbReference>
<proteinExistence type="predicted"/>
<dbReference type="AlphaFoldDB" id="A0A2J8AIR3"/>
<dbReference type="OrthoDB" id="385235at2759"/>
<feature type="domain" description="RAP" evidence="1">
    <location>
        <begin position="627"/>
        <end position="690"/>
    </location>
</feature>
<name>A0A2J8AIR3_9CHLO</name>
<evidence type="ECO:0000259" key="1">
    <source>
        <dbReference type="PROSITE" id="PS51286"/>
    </source>
</evidence>
<dbReference type="GO" id="GO:0044528">
    <property type="term" value="P:regulation of mitochondrial mRNA stability"/>
    <property type="evidence" value="ECO:0007669"/>
    <property type="project" value="TreeGrafter"/>
</dbReference>
<accession>A0A2J8AIR3</accession>
<protein>
    <recommendedName>
        <fullName evidence="1">RAP domain-containing protein</fullName>
    </recommendedName>
</protein>
<organism evidence="2 3">
    <name type="scientific">Tetrabaena socialis</name>
    <dbReference type="NCBI Taxonomy" id="47790"/>
    <lineage>
        <taxon>Eukaryota</taxon>
        <taxon>Viridiplantae</taxon>
        <taxon>Chlorophyta</taxon>
        <taxon>core chlorophytes</taxon>
        <taxon>Chlorophyceae</taxon>
        <taxon>CS clade</taxon>
        <taxon>Chlamydomonadales</taxon>
        <taxon>Tetrabaenaceae</taxon>
        <taxon>Tetrabaena</taxon>
    </lineage>
</organism>
<dbReference type="PANTHER" id="PTHR21228">
    <property type="entry name" value="FAST LEU-RICH DOMAIN-CONTAINING"/>
    <property type="match status" value="1"/>
</dbReference>
<evidence type="ECO:0000313" key="2">
    <source>
        <dbReference type="EMBL" id="PNH12398.1"/>
    </source>
</evidence>
<dbReference type="GO" id="GO:1901259">
    <property type="term" value="P:chloroplast rRNA processing"/>
    <property type="evidence" value="ECO:0007669"/>
    <property type="project" value="TreeGrafter"/>
</dbReference>
<dbReference type="PROSITE" id="PS51286">
    <property type="entry name" value="RAP"/>
    <property type="match status" value="1"/>
</dbReference>
<dbReference type="SMART" id="SM00952">
    <property type="entry name" value="RAP"/>
    <property type="match status" value="1"/>
</dbReference>
<dbReference type="Proteomes" id="UP000236333">
    <property type="component" value="Unassembled WGS sequence"/>
</dbReference>
<dbReference type="PANTHER" id="PTHR21228:SF40">
    <property type="entry name" value="LD45607P"/>
    <property type="match status" value="1"/>
</dbReference>
<dbReference type="GO" id="GO:0009507">
    <property type="term" value="C:chloroplast"/>
    <property type="evidence" value="ECO:0007669"/>
    <property type="project" value="GOC"/>
</dbReference>
<gene>
    <name evidence="2" type="ORF">TSOC_000704</name>
</gene>
<dbReference type="GO" id="GO:0005759">
    <property type="term" value="C:mitochondrial matrix"/>
    <property type="evidence" value="ECO:0007669"/>
    <property type="project" value="TreeGrafter"/>
</dbReference>
<dbReference type="Pfam" id="PF08373">
    <property type="entry name" value="RAP"/>
    <property type="match status" value="1"/>
</dbReference>
<dbReference type="InterPro" id="IPR050870">
    <property type="entry name" value="FAST_kinase"/>
</dbReference>
<dbReference type="GO" id="GO:0000963">
    <property type="term" value="P:mitochondrial RNA processing"/>
    <property type="evidence" value="ECO:0007669"/>
    <property type="project" value="TreeGrafter"/>
</dbReference>
<dbReference type="GO" id="GO:0035770">
    <property type="term" value="C:ribonucleoprotein granule"/>
    <property type="evidence" value="ECO:0007669"/>
    <property type="project" value="TreeGrafter"/>
</dbReference>